<protein>
    <submittedName>
        <fullName evidence="2">Uncharacterized protein</fullName>
    </submittedName>
</protein>
<name>A0A915LB30_ROMCU</name>
<organism evidence="1 2">
    <name type="scientific">Romanomermis culicivorax</name>
    <name type="common">Nematode worm</name>
    <dbReference type="NCBI Taxonomy" id="13658"/>
    <lineage>
        <taxon>Eukaryota</taxon>
        <taxon>Metazoa</taxon>
        <taxon>Ecdysozoa</taxon>
        <taxon>Nematoda</taxon>
        <taxon>Enoplea</taxon>
        <taxon>Dorylaimia</taxon>
        <taxon>Mermithida</taxon>
        <taxon>Mermithoidea</taxon>
        <taxon>Mermithidae</taxon>
        <taxon>Romanomermis</taxon>
    </lineage>
</organism>
<proteinExistence type="predicted"/>
<dbReference type="AlphaFoldDB" id="A0A915LB30"/>
<dbReference type="WBParaSite" id="nRc.2.0.1.t48340-RA">
    <property type="protein sequence ID" value="nRc.2.0.1.t48340-RA"/>
    <property type="gene ID" value="nRc.2.0.1.g48340"/>
</dbReference>
<keyword evidence="1" id="KW-1185">Reference proteome</keyword>
<dbReference type="Proteomes" id="UP000887565">
    <property type="component" value="Unplaced"/>
</dbReference>
<reference evidence="2" key="1">
    <citation type="submission" date="2022-11" db="UniProtKB">
        <authorList>
            <consortium name="WormBaseParasite"/>
        </authorList>
    </citation>
    <scope>IDENTIFICATION</scope>
</reference>
<evidence type="ECO:0000313" key="2">
    <source>
        <dbReference type="WBParaSite" id="nRc.2.0.1.t48340-RA"/>
    </source>
</evidence>
<accession>A0A915LB30</accession>
<sequence>MTTVDLSWLISPSSVFVKRDVSAPPLPVAQKFIEYDIAMNLCQWTSHNVCSCLILLWKTTPCSLPGKTTFKTTTGIG</sequence>
<evidence type="ECO:0000313" key="1">
    <source>
        <dbReference type="Proteomes" id="UP000887565"/>
    </source>
</evidence>